<protein>
    <submittedName>
        <fullName evidence="1">Uncharacterized protein</fullName>
    </submittedName>
</protein>
<dbReference type="AlphaFoldDB" id="A0A402CZ84"/>
<dbReference type="EMBL" id="AP025739">
    <property type="protein sequence ID" value="BDI29501.1"/>
    <property type="molecule type" value="Genomic_DNA"/>
</dbReference>
<dbReference type="Pfam" id="PF13810">
    <property type="entry name" value="DUF4185"/>
    <property type="match status" value="1"/>
</dbReference>
<organism evidence="1 2">
    <name type="scientific">Capsulimonas corticalis</name>
    <dbReference type="NCBI Taxonomy" id="2219043"/>
    <lineage>
        <taxon>Bacteria</taxon>
        <taxon>Bacillati</taxon>
        <taxon>Armatimonadota</taxon>
        <taxon>Armatimonadia</taxon>
        <taxon>Capsulimonadales</taxon>
        <taxon>Capsulimonadaceae</taxon>
        <taxon>Capsulimonas</taxon>
    </lineage>
</organism>
<proteinExistence type="predicted"/>
<dbReference type="KEGG" id="ccot:CCAX7_15520"/>
<name>A0A402CZ84_9BACT</name>
<dbReference type="Proteomes" id="UP000287394">
    <property type="component" value="Chromosome"/>
</dbReference>
<dbReference type="InterPro" id="IPR025442">
    <property type="entry name" value="DUF4185"/>
</dbReference>
<dbReference type="SUPFAM" id="SSF110296">
    <property type="entry name" value="Oligoxyloglucan reducing end-specific cellobiohydrolase"/>
    <property type="match status" value="1"/>
</dbReference>
<reference evidence="1 2" key="1">
    <citation type="journal article" date="2019" name="Int. J. Syst. Evol. Microbiol.">
        <title>Capsulimonas corticalis gen. nov., sp. nov., an aerobic capsulated bacterium, of a novel bacterial order, Capsulimonadales ord. nov., of the class Armatimonadia of the phylum Armatimonadetes.</title>
        <authorList>
            <person name="Li J."/>
            <person name="Kudo C."/>
            <person name="Tonouchi A."/>
        </authorList>
    </citation>
    <scope>NUCLEOTIDE SEQUENCE [LARGE SCALE GENOMIC DNA]</scope>
    <source>
        <strain evidence="1 2">AX-7</strain>
    </source>
</reference>
<evidence type="ECO:0000313" key="1">
    <source>
        <dbReference type="EMBL" id="BDI29501.1"/>
    </source>
</evidence>
<accession>A0A402CZ84</accession>
<evidence type="ECO:0000313" key="2">
    <source>
        <dbReference type="Proteomes" id="UP000287394"/>
    </source>
</evidence>
<sequence length="347" mass="37366">MIVLSASVAGAVTPGPAAKIARVTGATPAGEALPNPNHTDQSDALLGTDLGILWDGGDGEIRVVFGDTYGKGWGGNGAGPSEADWRSNVLALSRDADPATGLAFSRMIHDTPGHAKELLRAQRNEKEWTIIPTAGVSVGARQFLHYMAVRHWGAPGYWDTNEGGMAYSDDGGATWTRPSTPLWPNTPAGDSKFQQAAFAKIGETVYLLGTPNGRHGDAYLARVPGSAMLDGAAYQYWDGSVWRTGDEAAARPVVRGPIAELSVAYNSYFHRWLMVTLDENRHALVLRDAPALIGPWTDGKILASAQDFPALYGGYIDPIHNAGPDLYFTMSQWTPYNVFWMHASLKR</sequence>
<keyword evidence="2" id="KW-1185">Reference proteome</keyword>
<gene>
    <name evidence="1" type="ORF">CCAX7_15520</name>
</gene>